<dbReference type="Proteomes" id="UP000024547">
    <property type="component" value="Unassembled WGS sequence"/>
</dbReference>
<reference evidence="2 3" key="1">
    <citation type="journal article" date="2014" name="Antonie Van Leeuwenhoek">
        <title>Hyphomonas beringensis sp. nov. and Hyphomonas chukchiensis sp. nov., isolated from surface seawater of the Bering Sea and Chukchi Sea.</title>
        <authorList>
            <person name="Li C."/>
            <person name="Lai Q."/>
            <person name="Li G."/>
            <person name="Dong C."/>
            <person name="Wang J."/>
            <person name="Liao Y."/>
            <person name="Shao Z."/>
        </authorList>
    </citation>
    <scope>NUCLEOTIDE SEQUENCE [LARGE SCALE GENOMIC DNA]</scope>
    <source>
        <strain evidence="2 3">22II1-22F38</strain>
    </source>
</reference>
<dbReference type="Pfam" id="PF06764">
    <property type="entry name" value="DUF1223"/>
    <property type="match status" value="1"/>
</dbReference>
<dbReference type="InterPro" id="IPR010634">
    <property type="entry name" value="DUF1223"/>
</dbReference>
<feature type="signal peptide" evidence="1">
    <location>
        <begin position="1"/>
        <end position="21"/>
    </location>
</feature>
<evidence type="ECO:0008006" key="4">
    <source>
        <dbReference type="Google" id="ProtNLM"/>
    </source>
</evidence>
<dbReference type="AlphaFoldDB" id="A0A059E9B9"/>
<dbReference type="RefSeq" id="WP_051602493.1">
    <property type="nucleotide sequence ID" value="NZ_AWFH01000003.1"/>
</dbReference>
<keyword evidence="1" id="KW-0732">Signal</keyword>
<protein>
    <recommendedName>
        <fullName evidence="4">DUF1223 domain-containing protein</fullName>
    </recommendedName>
</protein>
<dbReference type="PANTHER" id="PTHR36057:SF1">
    <property type="entry name" value="LIPOPROTEIN LIPID ATTACHMENT SITE-LIKE PROTEIN, PUTATIVE (DUF1223)-RELATED"/>
    <property type="match status" value="1"/>
</dbReference>
<dbReference type="SUPFAM" id="SSF52833">
    <property type="entry name" value="Thioredoxin-like"/>
    <property type="match status" value="1"/>
</dbReference>
<dbReference type="PANTHER" id="PTHR36057">
    <property type="match status" value="1"/>
</dbReference>
<proteinExistence type="predicted"/>
<dbReference type="STRING" id="1280948.HY36_12990"/>
<accession>A0A059E9B9</accession>
<dbReference type="OrthoDB" id="9808254at2"/>
<keyword evidence="3" id="KW-1185">Reference proteome</keyword>
<organism evidence="2 3">
    <name type="scientific">Hyphomonas atlantica</name>
    <dbReference type="NCBI Taxonomy" id="1280948"/>
    <lineage>
        <taxon>Bacteria</taxon>
        <taxon>Pseudomonadati</taxon>
        <taxon>Pseudomonadota</taxon>
        <taxon>Alphaproteobacteria</taxon>
        <taxon>Hyphomonadales</taxon>
        <taxon>Hyphomonadaceae</taxon>
        <taxon>Hyphomonas</taxon>
    </lineage>
</organism>
<name>A0A059E9B9_9PROT</name>
<dbReference type="InterPro" id="IPR036249">
    <property type="entry name" value="Thioredoxin-like_sf"/>
</dbReference>
<dbReference type="eggNOG" id="COG5429">
    <property type="taxonomic scope" value="Bacteria"/>
</dbReference>
<dbReference type="PATRIC" id="fig|1280948.3.peg.836"/>
<evidence type="ECO:0000313" key="3">
    <source>
        <dbReference type="Proteomes" id="UP000024547"/>
    </source>
</evidence>
<dbReference type="EMBL" id="AWFH01000003">
    <property type="protein sequence ID" value="KCZ64504.1"/>
    <property type="molecule type" value="Genomic_DNA"/>
</dbReference>
<evidence type="ECO:0000313" key="2">
    <source>
        <dbReference type="EMBL" id="KCZ64504.1"/>
    </source>
</evidence>
<sequence>MKRFFASLVLIAGLWTSPAIAEGPVLVELFSSQNCRSCPKAHRTLKAVSAEREDLLVLTWSVDYWDYLGDKDPMAMKESKDRQRGYTDRFGLRGPYTPQTVYNGLEQCAGSKRHNVDRALERLEAREALSVDLVRKGNKLRLSGRVPDLADIWLVDYLSGDANTTDMVNPVTRVTALGPWLGNSVELDIPVCDSGCAVIVQESGFGPVLATMVIAP</sequence>
<evidence type="ECO:0000256" key="1">
    <source>
        <dbReference type="SAM" id="SignalP"/>
    </source>
</evidence>
<gene>
    <name evidence="2" type="ORF">HY36_12990</name>
</gene>
<feature type="chain" id="PRO_5001576065" description="DUF1223 domain-containing protein" evidence="1">
    <location>
        <begin position="22"/>
        <end position="216"/>
    </location>
</feature>
<comment type="caution">
    <text evidence="2">The sequence shown here is derived from an EMBL/GenBank/DDBJ whole genome shotgun (WGS) entry which is preliminary data.</text>
</comment>